<proteinExistence type="predicted"/>
<evidence type="ECO:0000313" key="3">
    <source>
        <dbReference type="Proteomes" id="UP000324748"/>
    </source>
</evidence>
<sequence length="121" mass="13280">MWIGLCTIPLLLLSTGVKGAYSPDPMDFCLKNFSYEHCVEQIAPNCKDIKEEDFKDCCSNGTPTKSCGTPNYIYGGCGSVPLVEYANCIDTHEPGCKGVKVMDYFRCCKGGPGHKYKDKSC</sequence>
<name>A0A5B0QB34_PUCGR</name>
<evidence type="ECO:0000313" key="2">
    <source>
        <dbReference type="EMBL" id="KAA1110361.1"/>
    </source>
</evidence>
<reference evidence="2 3" key="1">
    <citation type="submission" date="2019-05" db="EMBL/GenBank/DDBJ databases">
        <title>Emergence of the Ug99 lineage of the wheat stem rust pathogen through somatic hybridization.</title>
        <authorList>
            <person name="Li F."/>
            <person name="Upadhyaya N.M."/>
            <person name="Sperschneider J."/>
            <person name="Matny O."/>
            <person name="Nguyen-Phuc H."/>
            <person name="Mago R."/>
            <person name="Raley C."/>
            <person name="Miller M.E."/>
            <person name="Silverstein K.A.T."/>
            <person name="Henningsen E."/>
            <person name="Hirsch C.D."/>
            <person name="Visser B."/>
            <person name="Pretorius Z.A."/>
            <person name="Steffenson B.J."/>
            <person name="Schwessinger B."/>
            <person name="Dodds P.N."/>
            <person name="Figueroa M."/>
        </authorList>
    </citation>
    <scope>NUCLEOTIDE SEQUENCE [LARGE SCALE GENOMIC DNA]</scope>
    <source>
        <strain evidence="2">21-0</strain>
    </source>
</reference>
<keyword evidence="1" id="KW-0732">Signal</keyword>
<keyword evidence="3" id="KW-1185">Reference proteome</keyword>
<organism evidence="2 3">
    <name type="scientific">Puccinia graminis f. sp. tritici</name>
    <dbReference type="NCBI Taxonomy" id="56615"/>
    <lineage>
        <taxon>Eukaryota</taxon>
        <taxon>Fungi</taxon>
        <taxon>Dikarya</taxon>
        <taxon>Basidiomycota</taxon>
        <taxon>Pucciniomycotina</taxon>
        <taxon>Pucciniomycetes</taxon>
        <taxon>Pucciniales</taxon>
        <taxon>Pucciniaceae</taxon>
        <taxon>Puccinia</taxon>
    </lineage>
</organism>
<gene>
    <name evidence="2" type="ORF">PGT21_019106</name>
</gene>
<dbReference type="AlphaFoldDB" id="A0A5B0QB34"/>
<feature type="chain" id="PRO_5023061836" evidence="1">
    <location>
        <begin position="20"/>
        <end position="121"/>
    </location>
</feature>
<dbReference type="EMBL" id="VSWC01000027">
    <property type="protein sequence ID" value="KAA1110361.1"/>
    <property type="molecule type" value="Genomic_DNA"/>
</dbReference>
<accession>A0A5B0QB34</accession>
<feature type="signal peptide" evidence="1">
    <location>
        <begin position="1"/>
        <end position="19"/>
    </location>
</feature>
<protein>
    <submittedName>
        <fullName evidence="2">Uncharacterized protein</fullName>
    </submittedName>
</protein>
<dbReference type="Proteomes" id="UP000324748">
    <property type="component" value="Unassembled WGS sequence"/>
</dbReference>
<dbReference type="OrthoDB" id="10547084at2759"/>
<evidence type="ECO:0000256" key="1">
    <source>
        <dbReference type="SAM" id="SignalP"/>
    </source>
</evidence>
<comment type="caution">
    <text evidence="2">The sequence shown here is derived from an EMBL/GenBank/DDBJ whole genome shotgun (WGS) entry which is preliminary data.</text>
</comment>